<dbReference type="Proteomes" id="UP000697995">
    <property type="component" value="Unassembled WGS sequence"/>
</dbReference>
<organism evidence="4 5">
    <name type="scientific">Paracraurococcus ruber</name>
    <dbReference type="NCBI Taxonomy" id="77675"/>
    <lineage>
        <taxon>Bacteria</taxon>
        <taxon>Pseudomonadati</taxon>
        <taxon>Pseudomonadota</taxon>
        <taxon>Alphaproteobacteria</taxon>
        <taxon>Acetobacterales</taxon>
        <taxon>Roseomonadaceae</taxon>
        <taxon>Paracraurococcus</taxon>
    </lineage>
</organism>
<dbReference type="InterPro" id="IPR032465">
    <property type="entry name" value="ACMSD"/>
</dbReference>
<name>A0ABS1CVR8_9PROT</name>
<keyword evidence="4" id="KW-0378">Hydrolase</keyword>
<dbReference type="Gene3D" id="3.20.20.140">
    <property type="entry name" value="Metal-dependent hydrolases"/>
    <property type="match status" value="1"/>
</dbReference>
<dbReference type="InterPro" id="IPR006680">
    <property type="entry name" value="Amidohydro-rel"/>
</dbReference>
<dbReference type="EMBL" id="NRSG01000051">
    <property type="protein sequence ID" value="MBK1658430.1"/>
    <property type="molecule type" value="Genomic_DNA"/>
</dbReference>
<accession>A0ABS1CVR8</accession>
<dbReference type="PANTHER" id="PTHR21240:SF28">
    <property type="entry name" value="ISO-OROTATE DECARBOXYLASE (EUROFUNG)"/>
    <property type="match status" value="1"/>
</dbReference>
<keyword evidence="5" id="KW-1185">Reference proteome</keyword>
<feature type="region of interest" description="Disordered" evidence="2">
    <location>
        <begin position="60"/>
        <end position="87"/>
    </location>
</feature>
<protein>
    <submittedName>
        <fullName evidence="4">Hydrolase</fullName>
    </submittedName>
</protein>
<comment type="caution">
    <text evidence="4">The sequence shown here is derived from an EMBL/GenBank/DDBJ whole genome shotgun (WGS) entry which is preliminary data.</text>
</comment>
<dbReference type="GO" id="GO:0016787">
    <property type="term" value="F:hydrolase activity"/>
    <property type="evidence" value="ECO:0007669"/>
    <property type="project" value="UniProtKB-KW"/>
</dbReference>
<dbReference type="RefSeq" id="WP_133218734.1">
    <property type="nucleotide sequence ID" value="NZ_NRSG01000051.1"/>
</dbReference>
<dbReference type="Pfam" id="PF04909">
    <property type="entry name" value="Amidohydro_2"/>
    <property type="match status" value="1"/>
</dbReference>
<evidence type="ECO:0000313" key="5">
    <source>
        <dbReference type="Proteomes" id="UP000697995"/>
    </source>
</evidence>
<dbReference type="SUPFAM" id="SSF51556">
    <property type="entry name" value="Metallo-dependent hydrolases"/>
    <property type="match status" value="1"/>
</dbReference>
<evidence type="ECO:0000313" key="4">
    <source>
        <dbReference type="EMBL" id="MBK1658430.1"/>
    </source>
</evidence>
<dbReference type="PANTHER" id="PTHR21240">
    <property type="entry name" value="2-AMINO-3-CARBOXYLMUCONATE-6-SEMIALDEHYDE DECARBOXYLASE"/>
    <property type="match status" value="1"/>
</dbReference>
<keyword evidence="1" id="KW-0456">Lyase</keyword>
<dbReference type="InterPro" id="IPR032466">
    <property type="entry name" value="Metal_Hydrolase"/>
</dbReference>
<evidence type="ECO:0000259" key="3">
    <source>
        <dbReference type="Pfam" id="PF04909"/>
    </source>
</evidence>
<reference evidence="4 5" key="1">
    <citation type="journal article" date="2020" name="Microorganisms">
        <title>Osmotic Adaptation and Compatible Solute Biosynthesis of Phototrophic Bacteria as Revealed from Genome Analyses.</title>
        <authorList>
            <person name="Imhoff J.F."/>
            <person name="Rahn T."/>
            <person name="Kunzel S."/>
            <person name="Keller A."/>
            <person name="Neulinger S.C."/>
        </authorList>
    </citation>
    <scope>NUCLEOTIDE SEQUENCE [LARGE SCALE GENOMIC DNA]</scope>
    <source>
        <strain evidence="4 5">DSM 15382</strain>
    </source>
</reference>
<evidence type="ECO:0000256" key="2">
    <source>
        <dbReference type="SAM" id="MobiDB-lite"/>
    </source>
</evidence>
<sequence>MSASTLQRPDTRAETRLRIVDCDVHPAMRSAEELDRWLPPRWRQHRREYGLRLRQPFTTTYPYPKSAPALSRRDSWPPNGGPPGSDLDFMRAQHLDFHDIEYGMLQPLTVRGMDERVPGFAEAVSCAVNEWQHDDWTSKDKRLKGTIAVPGEDAAASVREIERWAGHPDFVQVSMVTRALEPLGSRRYWPIYEAAAHHNLPLGLHTLGTSGHSVAAGGWPSYYYEEHAAVAMSLAAMVASFILEGVTERFPTLKLVVIEGGFGWVPGLGWRMDSHWPQLRSEVPHLTRQPSDYLKSNFWFTTQPIEEPEQPEHLRKLIDWIGWDRLLFATDYPHWDSDDPRYAFKCQMSEAERRAIFAGNAKAVYGL</sequence>
<gene>
    <name evidence="4" type="ORF">CKO45_09320</name>
</gene>
<proteinExistence type="predicted"/>
<evidence type="ECO:0000256" key="1">
    <source>
        <dbReference type="ARBA" id="ARBA00023239"/>
    </source>
</evidence>
<feature type="domain" description="Amidohydrolase-related" evidence="3">
    <location>
        <begin position="20"/>
        <end position="367"/>
    </location>
</feature>